<gene>
    <name evidence="5" type="ordered locus">HacjB3_07250</name>
    <name evidence="6" type="ORF">C497_05662</name>
</gene>
<evidence type="ECO:0000256" key="3">
    <source>
        <dbReference type="SAM" id="Phobius"/>
    </source>
</evidence>
<dbReference type="OrthoDB" id="125399at2157"/>
<dbReference type="NCBIfam" id="TIGR01760">
    <property type="entry name" value="tape_meas_TP901"/>
    <property type="match status" value="1"/>
</dbReference>
<evidence type="ECO:0000256" key="1">
    <source>
        <dbReference type="ARBA" id="ARBA00022612"/>
    </source>
</evidence>
<keyword evidence="3" id="KW-0812">Transmembrane</keyword>
<evidence type="ECO:0000259" key="4">
    <source>
        <dbReference type="Pfam" id="PF10145"/>
    </source>
</evidence>
<dbReference type="PATRIC" id="fig|795797.18.peg.1442"/>
<dbReference type="InterPro" id="IPR010090">
    <property type="entry name" value="Phage_tape_meas"/>
</dbReference>
<name>D8JAW3_HALJB</name>
<evidence type="ECO:0000313" key="6">
    <source>
        <dbReference type="EMBL" id="ELY39418.1"/>
    </source>
</evidence>
<dbReference type="eggNOG" id="arCOG11109">
    <property type="taxonomic scope" value="Archaea"/>
</dbReference>
<dbReference type="Pfam" id="PF10145">
    <property type="entry name" value="PhageMin_Tail"/>
    <property type="match status" value="1"/>
</dbReference>
<feature type="domain" description="Phage tail tape measure protein" evidence="4">
    <location>
        <begin position="21"/>
        <end position="205"/>
    </location>
</feature>
<evidence type="ECO:0000313" key="5">
    <source>
        <dbReference type="EMBL" id="ADJ14835.1"/>
    </source>
</evidence>
<dbReference type="KEGG" id="hje:HacjB3_07250"/>
<dbReference type="EMBL" id="CP002062">
    <property type="protein sequence ID" value="ADJ14835.1"/>
    <property type="molecule type" value="Genomic_DNA"/>
</dbReference>
<keyword evidence="8" id="KW-1185">Reference proteome</keyword>
<dbReference type="Proteomes" id="UP000011645">
    <property type="component" value="Unassembled WGS sequence"/>
</dbReference>
<evidence type="ECO:0000256" key="2">
    <source>
        <dbReference type="SAM" id="MobiDB-lite"/>
    </source>
</evidence>
<reference evidence="6 8" key="2">
    <citation type="journal article" date="2014" name="PLoS Genet.">
        <title>Phylogenetically driven sequencing of extremely halophilic archaea reveals strategies for static and dynamic osmo-response.</title>
        <authorList>
            <person name="Becker E.A."/>
            <person name="Seitzer P.M."/>
            <person name="Tritt A."/>
            <person name="Larsen D."/>
            <person name="Krusor M."/>
            <person name="Yao A.I."/>
            <person name="Wu D."/>
            <person name="Madern D."/>
            <person name="Eisen J.A."/>
            <person name="Darling A.E."/>
            <person name="Facciotti M.T."/>
        </authorList>
    </citation>
    <scope>NUCLEOTIDE SEQUENCE [LARGE SCALE GENOMIC DNA]</scope>
    <source>
        <strain evidence="6">B3</strain>
        <strain evidence="8">DSM 18796 / CECT 7217 / JCM 14584 / KCTC 4019 / B3</strain>
    </source>
</reference>
<feature type="transmembrane region" description="Helical" evidence="3">
    <location>
        <begin position="348"/>
        <end position="373"/>
    </location>
</feature>
<dbReference type="Proteomes" id="UP000000390">
    <property type="component" value="Chromosome"/>
</dbReference>
<protein>
    <submittedName>
        <fullName evidence="5">Phage tail tape measure protein, TP901 family</fullName>
    </submittedName>
</protein>
<dbReference type="SUPFAM" id="SSF74748">
    <property type="entry name" value="Variable surface antigen VlsE"/>
    <property type="match status" value="1"/>
</dbReference>
<keyword evidence="1" id="KW-1188">Viral release from host cell</keyword>
<feature type="transmembrane region" description="Helical" evidence="3">
    <location>
        <begin position="306"/>
        <end position="328"/>
    </location>
</feature>
<organism evidence="5 7">
    <name type="scientific">Halalkalicoccus jeotgali (strain DSM 18796 / CECT 7217 / JCM 14584 / KCTC 4019 / B3)</name>
    <dbReference type="NCBI Taxonomy" id="795797"/>
    <lineage>
        <taxon>Archaea</taxon>
        <taxon>Methanobacteriati</taxon>
        <taxon>Methanobacteriota</taxon>
        <taxon>Stenosarchaea group</taxon>
        <taxon>Halobacteria</taxon>
        <taxon>Halobacteriales</taxon>
        <taxon>Halococcaceae</taxon>
        <taxon>Halalkalicoccus</taxon>
    </lineage>
</organism>
<evidence type="ECO:0000313" key="7">
    <source>
        <dbReference type="Proteomes" id="UP000000390"/>
    </source>
</evidence>
<keyword evidence="3" id="KW-0472">Membrane</keyword>
<feature type="compositionally biased region" description="Basic and acidic residues" evidence="2">
    <location>
        <begin position="836"/>
        <end position="853"/>
    </location>
</feature>
<dbReference type="PANTHER" id="PTHR37813">
    <property type="entry name" value="FELS-2 PROPHAGE PROTEIN"/>
    <property type="match status" value="1"/>
</dbReference>
<feature type="transmembrane region" description="Helical" evidence="3">
    <location>
        <begin position="278"/>
        <end position="299"/>
    </location>
</feature>
<dbReference type="PANTHER" id="PTHR37813:SF1">
    <property type="entry name" value="FELS-2 PROPHAGE PROTEIN"/>
    <property type="match status" value="1"/>
</dbReference>
<feature type="region of interest" description="Disordered" evidence="2">
    <location>
        <begin position="836"/>
        <end position="873"/>
    </location>
</feature>
<sequence>MTESLSVVGDVSAEMEEQMRSTARTVAQETTYSAQQAAEGYYYLASAGLEAEEQIAALPEVASFATAGNIEMAEASDYATDIMKAFGYEADELDTVMDTLTATFTNHNQTAQDMGTAMSYVAPVAEAAGMSIQETSAAIGMMGDAGIKGSKAGTSLRQAIASLQSPTSKQAELMNELGINATDSEGNLLGMTEIIRQLEQAGAGSAEVMELFGTQAGPGMQVLLSEGSAALDKNTQKIRESGGVTQEVAEKQLQTFNNQLQILKSRVEEVFIAMGQNLLPVMNGLVQIAIDAVGAFANINSSTNGLLGVVILLTGLVGGLAMAIGSAVNAGLTLTSVLLPLKTGLSVIGGVIGGLTLPLVALIGTIVALAAAWKTNFGGIRTQTMRVVKALRDALSPVLDLFGGKSVNILGMVKQAWNSFIAIAEPIFATLFTWFADKLIVGIEAFGNVLRVVIPAAIGLWNQLKSGVGGAINFIRNSVIAPFVEWFAPVFRKNVMPVIKEAQRTFKVWQEIATYVFDTIQKRVGAFIEWFSPYWNSWLGDTRQSFNTQMAGIRDLWDKYGDEIITIVNFLTDTVSGVFKGFFKVISTSAQSFFALLRGDWRTMLEVWLDLFKDIGGGIISFVEKWGGKLTGGIGDIVDAVVGWFEDLYEKLIGGSIVPDMFNDILGATKQFAKDFVNFYKGIFEDVISGMTSFATDATNKIDNIMDDVLGKITGVASDFKAAGGDLVESLADGISGAVGSATDAAGDVVGKIRDFLPGSDADTGPLSDLEASSLSLSQTLGEKMLDGTRFVERASQQLAQAATIDAQASTPSYDGSGYSLNQAVSSLTSEVEGLRRDVRRGSDKRVELDGKKVGSTVDKTMSRKTHQWEVSR</sequence>
<dbReference type="AlphaFoldDB" id="D8JAW3"/>
<dbReference type="HOGENOM" id="CLU_328910_0_0_2"/>
<dbReference type="STRING" id="795797.HacjB3_07250"/>
<reference evidence="5 7" key="1">
    <citation type="journal article" date="2010" name="J. Bacteriol.">
        <title>Complete genome sequence of Halalkalicoccus jeotgali B3(T), an extremely halophilic archaeon.</title>
        <authorList>
            <person name="Roh S.W."/>
            <person name="Nam Y.D."/>
            <person name="Nam S.H."/>
            <person name="Choi S.H."/>
            <person name="Park H.S."/>
            <person name="Bae J.W."/>
        </authorList>
    </citation>
    <scope>NUCLEOTIDE SEQUENCE [LARGE SCALE GENOMIC DNA]</scope>
    <source>
        <strain evidence="5">B3</strain>
        <strain evidence="7">DSM 18796 / CECT 7217 / JCM 14584 / KCTC 4019 / B3</strain>
    </source>
</reference>
<evidence type="ECO:0000313" key="8">
    <source>
        <dbReference type="Proteomes" id="UP000011645"/>
    </source>
</evidence>
<dbReference type="EMBL" id="AOHV01000015">
    <property type="protein sequence ID" value="ELY39418.1"/>
    <property type="molecule type" value="Genomic_DNA"/>
</dbReference>
<proteinExistence type="predicted"/>
<keyword evidence="3" id="KW-1133">Transmembrane helix</keyword>
<accession>D8JAW3</accession>